<dbReference type="EMBL" id="UYRV01126532">
    <property type="protein sequence ID" value="VDN35311.1"/>
    <property type="molecule type" value="Genomic_DNA"/>
</dbReference>
<feature type="region of interest" description="Disordered" evidence="1">
    <location>
        <begin position="95"/>
        <end position="137"/>
    </location>
</feature>
<evidence type="ECO:0000313" key="2">
    <source>
        <dbReference type="EMBL" id="VDN35311.1"/>
    </source>
</evidence>
<dbReference type="Proteomes" id="UP000271889">
    <property type="component" value="Unassembled WGS sequence"/>
</dbReference>
<name>A0A3P7NZ74_CYLGO</name>
<sequence>MNTAQSLLSEVTMNGGHLCRRKDGTYYLDEQELPTDLLHNLSSAISFFADDIMVGSANVNNFLNFYMKRFFSNTGYWTVPPAHQEAVAELEAILGDPVEEPVEPPHPVRPNPNPARAYDNVEQPYFSTPVPKKGDSA</sequence>
<evidence type="ECO:0000313" key="3">
    <source>
        <dbReference type="Proteomes" id="UP000271889"/>
    </source>
</evidence>
<proteinExistence type="predicted"/>
<dbReference type="AlphaFoldDB" id="A0A3P7NZ74"/>
<protein>
    <submittedName>
        <fullName evidence="2">Uncharacterized protein</fullName>
    </submittedName>
</protein>
<evidence type="ECO:0000256" key="1">
    <source>
        <dbReference type="SAM" id="MobiDB-lite"/>
    </source>
</evidence>
<accession>A0A3P7NZ74</accession>
<keyword evidence="3" id="KW-1185">Reference proteome</keyword>
<feature type="compositionally biased region" description="Pro residues" evidence="1">
    <location>
        <begin position="104"/>
        <end position="113"/>
    </location>
</feature>
<organism evidence="2 3">
    <name type="scientific">Cylicostephanus goldi</name>
    <name type="common">Nematode worm</name>
    <dbReference type="NCBI Taxonomy" id="71465"/>
    <lineage>
        <taxon>Eukaryota</taxon>
        <taxon>Metazoa</taxon>
        <taxon>Ecdysozoa</taxon>
        <taxon>Nematoda</taxon>
        <taxon>Chromadorea</taxon>
        <taxon>Rhabditida</taxon>
        <taxon>Rhabditina</taxon>
        <taxon>Rhabditomorpha</taxon>
        <taxon>Strongyloidea</taxon>
        <taxon>Strongylidae</taxon>
        <taxon>Cylicostephanus</taxon>
    </lineage>
</organism>
<gene>
    <name evidence="2" type="ORF">CGOC_LOCUS12895</name>
</gene>
<reference evidence="2 3" key="1">
    <citation type="submission" date="2018-11" db="EMBL/GenBank/DDBJ databases">
        <authorList>
            <consortium name="Pathogen Informatics"/>
        </authorList>
    </citation>
    <scope>NUCLEOTIDE SEQUENCE [LARGE SCALE GENOMIC DNA]</scope>
</reference>